<evidence type="ECO:0000256" key="17">
    <source>
        <dbReference type="ARBA" id="ARBA00030571"/>
    </source>
</evidence>
<evidence type="ECO:0000313" key="20">
    <source>
        <dbReference type="EMBL" id="QQG64509.1"/>
    </source>
</evidence>
<comment type="function">
    <text evidence="4">Catalyzes ATP-dependent phosphorylation of adenosylcobinamide and addition of GMP to adenosylcobinamide phosphate.</text>
</comment>
<dbReference type="EC" id="2.7.1.156" evidence="8"/>
<keyword evidence="12 19" id="KW-0547">Nucleotide-binding</keyword>
<evidence type="ECO:0000256" key="8">
    <source>
        <dbReference type="ARBA" id="ARBA00012016"/>
    </source>
</evidence>
<dbReference type="AlphaFoldDB" id="A0A7T5VB54"/>
<evidence type="ECO:0000256" key="14">
    <source>
        <dbReference type="ARBA" id="ARBA00022840"/>
    </source>
</evidence>
<dbReference type="CDD" id="cd00544">
    <property type="entry name" value="CobU"/>
    <property type="match status" value="1"/>
</dbReference>
<dbReference type="NCBIfam" id="NF004469">
    <property type="entry name" value="PRK05800.1"/>
    <property type="match status" value="1"/>
</dbReference>
<keyword evidence="10" id="KW-0169">Cobalamin biosynthesis</keyword>
<proteinExistence type="inferred from homology"/>
<feature type="binding site" evidence="19">
    <location>
        <begin position="9"/>
        <end position="16"/>
    </location>
    <ligand>
        <name>GTP</name>
        <dbReference type="ChEBI" id="CHEBI:37565"/>
    </ligand>
</feature>
<comment type="pathway">
    <text evidence="5">Cofactor biosynthesis; adenosylcobalamin biosynthesis; adenosylcobalamin from cob(II)yrinate a,c-diamide: step 6/7.</text>
</comment>
<dbReference type="SUPFAM" id="SSF52540">
    <property type="entry name" value="P-loop containing nucleoside triphosphate hydrolases"/>
    <property type="match status" value="1"/>
</dbReference>
<evidence type="ECO:0000256" key="5">
    <source>
        <dbReference type="ARBA" id="ARBA00004692"/>
    </source>
</evidence>
<dbReference type="PANTHER" id="PTHR34848">
    <property type="match status" value="1"/>
</dbReference>
<accession>A0A7T5VB54</accession>
<evidence type="ECO:0000256" key="6">
    <source>
        <dbReference type="ARBA" id="ARBA00005159"/>
    </source>
</evidence>
<dbReference type="Pfam" id="PF02283">
    <property type="entry name" value="CobU"/>
    <property type="match status" value="1"/>
</dbReference>
<dbReference type="PANTHER" id="PTHR34848:SF1">
    <property type="entry name" value="BIFUNCTIONAL ADENOSYLCOBALAMIN BIOSYNTHESIS PROTEIN COBU"/>
    <property type="match status" value="1"/>
</dbReference>
<evidence type="ECO:0000256" key="10">
    <source>
        <dbReference type="ARBA" id="ARBA00022573"/>
    </source>
</evidence>
<evidence type="ECO:0000256" key="7">
    <source>
        <dbReference type="ARBA" id="ARBA00007490"/>
    </source>
</evidence>
<evidence type="ECO:0000313" key="21">
    <source>
        <dbReference type="Proteomes" id="UP000596092"/>
    </source>
</evidence>
<keyword evidence="13 20" id="KW-0418">Kinase</keyword>
<keyword evidence="21" id="KW-1185">Reference proteome</keyword>
<comment type="catalytic activity">
    <reaction evidence="3">
        <text>adenosylcob(III)inamide + GTP = adenosylcob(III)inamide phosphate + GDP + H(+)</text>
        <dbReference type="Rhea" id="RHEA:15765"/>
        <dbReference type="ChEBI" id="CHEBI:2480"/>
        <dbReference type="ChEBI" id="CHEBI:15378"/>
        <dbReference type="ChEBI" id="CHEBI:37565"/>
        <dbReference type="ChEBI" id="CHEBI:58189"/>
        <dbReference type="ChEBI" id="CHEBI:58502"/>
        <dbReference type="EC" id="2.7.1.156"/>
    </reaction>
</comment>
<evidence type="ECO:0000256" key="16">
    <source>
        <dbReference type="ARBA" id="ARBA00029570"/>
    </source>
</evidence>
<protein>
    <recommendedName>
        <fullName evidence="16">Adenosylcobinamide kinase</fullName>
        <ecNumber evidence="8">2.7.1.156</ecNumber>
        <ecNumber evidence="9">2.7.7.62</ecNumber>
    </recommendedName>
    <alternativeName>
        <fullName evidence="17">Adenosylcobinamide-phosphate guanylyltransferase</fullName>
    </alternativeName>
</protein>
<comment type="pathway">
    <text evidence="6">Cofactor biosynthesis; adenosylcobalamin biosynthesis; adenosylcobalamin from cob(II)yrinate a,c-diamide: step 5/7.</text>
</comment>
<evidence type="ECO:0000256" key="11">
    <source>
        <dbReference type="ARBA" id="ARBA00022679"/>
    </source>
</evidence>
<feature type="active site" description="GMP-histidine intermediate" evidence="18">
    <location>
        <position position="50"/>
    </location>
</feature>
<feature type="binding site" evidence="19">
    <location>
        <begin position="34"/>
        <end position="36"/>
    </location>
    <ligand>
        <name>GTP</name>
        <dbReference type="ChEBI" id="CHEBI:37565"/>
    </ligand>
</feature>
<dbReference type="InterPro" id="IPR027417">
    <property type="entry name" value="P-loop_NTPase"/>
</dbReference>
<evidence type="ECO:0000256" key="19">
    <source>
        <dbReference type="PIRSR" id="PIRSR006135-2"/>
    </source>
</evidence>
<keyword evidence="20" id="KW-0548">Nucleotidyltransferase</keyword>
<dbReference type="GO" id="GO:0008820">
    <property type="term" value="F:cobinamide phosphate guanylyltransferase activity"/>
    <property type="evidence" value="ECO:0007669"/>
    <property type="project" value="UniProtKB-EC"/>
</dbReference>
<evidence type="ECO:0000256" key="3">
    <source>
        <dbReference type="ARBA" id="ARBA00001522"/>
    </source>
</evidence>
<evidence type="ECO:0000256" key="1">
    <source>
        <dbReference type="ARBA" id="ARBA00000312"/>
    </source>
</evidence>
<keyword evidence="14" id="KW-0067">ATP-binding</keyword>
<dbReference type="GO" id="GO:0005524">
    <property type="term" value="F:ATP binding"/>
    <property type="evidence" value="ECO:0007669"/>
    <property type="project" value="UniProtKB-KW"/>
</dbReference>
<feature type="binding site" evidence="19">
    <location>
        <position position="84"/>
    </location>
    <ligand>
        <name>GTP</name>
        <dbReference type="ChEBI" id="CHEBI:37565"/>
    </ligand>
</feature>
<keyword evidence="15 19" id="KW-0342">GTP-binding</keyword>
<dbReference type="EC" id="2.7.7.62" evidence="9"/>
<dbReference type="GO" id="GO:0005525">
    <property type="term" value="F:GTP binding"/>
    <property type="evidence" value="ECO:0007669"/>
    <property type="project" value="UniProtKB-KW"/>
</dbReference>
<feature type="binding site" evidence="19">
    <location>
        <begin position="51"/>
        <end position="54"/>
    </location>
    <ligand>
        <name>GTP</name>
        <dbReference type="ChEBI" id="CHEBI:37565"/>
    </ligand>
</feature>
<evidence type="ECO:0000256" key="18">
    <source>
        <dbReference type="PIRSR" id="PIRSR006135-1"/>
    </source>
</evidence>
<comment type="catalytic activity">
    <reaction evidence="2">
        <text>adenosylcob(III)inamide phosphate + GTP + H(+) = adenosylcob(III)inamide-GDP + diphosphate</text>
        <dbReference type="Rhea" id="RHEA:22712"/>
        <dbReference type="ChEBI" id="CHEBI:15378"/>
        <dbReference type="ChEBI" id="CHEBI:33019"/>
        <dbReference type="ChEBI" id="CHEBI:37565"/>
        <dbReference type="ChEBI" id="CHEBI:58502"/>
        <dbReference type="ChEBI" id="CHEBI:60487"/>
        <dbReference type="EC" id="2.7.7.62"/>
    </reaction>
</comment>
<dbReference type="GO" id="GO:0043752">
    <property type="term" value="F:adenosylcobinamide kinase activity"/>
    <property type="evidence" value="ECO:0007669"/>
    <property type="project" value="UniProtKB-EC"/>
</dbReference>
<dbReference type="InterPro" id="IPR003203">
    <property type="entry name" value="CobU/CobP"/>
</dbReference>
<dbReference type="KEGG" id="dog:HP555_00880"/>
<dbReference type="PIRSF" id="PIRSF006135">
    <property type="entry name" value="CobU"/>
    <property type="match status" value="1"/>
</dbReference>
<reference evidence="20 21" key="1">
    <citation type="submission" date="2020-05" db="EMBL/GenBank/DDBJ databases">
        <title>Complete genome of Desulfobulbus oligotrophicus.</title>
        <authorList>
            <person name="Podar M."/>
        </authorList>
    </citation>
    <scope>NUCLEOTIDE SEQUENCE [LARGE SCALE GENOMIC DNA]</scope>
    <source>
        <strain evidence="20 21">Prop6</strain>
    </source>
</reference>
<dbReference type="RefSeq" id="WP_199263342.1">
    <property type="nucleotide sequence ID" value="NZ_CP054140.1"/>
</dbReference>
<name>A0A7T5VB54_9BACT</name>
<keyword evidence="11 20" id="KW-0808">Transferase</keyword>
<organism evidence="20 21">
    <name type="scientific">Desulfobulbus oligotrophicus</name>
    <dbReference type="NCBI Taxonomy" id="1909699"/>
    <lineage>
        <taxon>Bacteria</taxon>
        <taxon>Pseudomonadati</taxon>
        <taxon>Thermodesulfobacteriota</taxon>
        <taxon>Desulfobulbia</taxon>
        <taxon>Desulfobulbales</taxon>
        <taxon>Desulfobulbaceae</taxon>
        <taxon>Desulfobulbus</taxon>
    </lineage>
</organism>
<feature type="binding site" evidence="19">
    <location>
        <position position="62"/>
    </location>
    <ligand>
        <name>GTP</name>
        <dbReference type="ChEBI" id="CHEBI:37565"/>
    </ligand>
</feature>
<dbReference type="GO" id="GO:0009236">
    <property type="term" value="P:cobalamin biosynthetic process"/>
    <property type="evidence" value="ECO:0007669"/>
    <property type="project" value="UniProtKB-UniPathway"/>
</dbReference>
<dbReference type="Proteomes" id="UP000596092">
    <property type="component" value="Chromosome"/>
</dbReference>
<dbReference type="Gene3D" id="3.40.50.300">
    <property type="entry name" value="P-loop containing nucleotide triphosphate hydrolases"/>
    <property type="match status" value="1"/>
</dbReference>
<comment type="catalytic activity">
    <reaction evidence="1">
        <text>adenosylcob(III)inamide + ATP = adenosylcob(III)inamide phosphate + ADP + H(+)</text>
        <dbReference type="Rhea" id="RHEA:15769"/>
        <dbReference type="ChEBI" id="CHEBI:2480"/>
        <dbReference type="ChEBI" id="CHEBI:15378"/>
        <dbReference type="ChEBI" id="CHEBI:30616"/>
        <dbReference type="ChEBI" id="CHEBI:58502"/>
        <dbReference type="ChEBI" id="CHEBI:456216"/>
        <dbReference type="EC" id="2.7.1.156"/>
    </reaction>
</comment>
<sequence>MGRIFLVTGGARSGKSSFAEQLVAGFGPQIVYIATARPFDEEMIDRIARHRRQRPSSWQTFEAPERPSAVIAEQGRCCDAILLDCLTVLATNLLHLHRIDWDHVSRGRLAEVEEEILVEIKAIYTAAQQGRADLVAVTNEVGCGIVPASPMTRFFRDCAGRINQRLAAVADEVYWVVSGIPVRIKGD</sequence>
<evidence type="ECO:0000256" key="13">
    <source>
        <dbReference type="ARBA" id="ARBA00022777"/>
    </source>
</evidence>
<evidence type="ECO:0000256" key="15">
    <source>
        <dbReference type="ARBA" id="ARBA00023134"/>
    </source>
</evidence>
<evidence type="ECO:0000256" key="9">
    <source>
        <dbReference type="ARBA" id="ARBA00012523"/>
    </source>
</evidence>
<dbReference type="EMBL" id="CP054140">
    <property type="protein sequence ID" value="QQG64509.1"/>
    <property type="molecule type" value="Genomic_DNA"/>
</dbReference>
<evidence type="ECO:0000256" key="12">
    <source>
        <dbReference type="ARBA" id="ARBA00022741"/>
    </source>
</evidence>
<comment type="similarity">
    <text evidence="7">Belongs to the CobU/CobP family.</text>
</comment>
<evidence type="ECO:0000256" key="4">
    <source>
        <dbReference type="ARBA" id="ARBA00003889"/>
    </source>
</evidence>
<dbReference type="UniPathway" id="UPA00148">
    <property type="reaction ID" value="UER00236"/>
</dbReference>
<gene>
    <name evidence="20" type="primary">cobU</name>
    <name evidence="20" type="ORF">HP555_00880</name>
</gene>
<evidence type="ECO:0000256" key="2">
    <source>
        <dbReference type="ARBA" id="ARBA00000711"/>
    </source>
</evidence>